<dbReference type="AlphaFoldDB" id="X0SDC0"/>
<evidence type="ECO:0000313" key="1">
    <source>
        <dbReference type="EMBL" id="GAF78989.1"/>
    </source>
</evidence>
<reference evidence="1" key="1">
    <citation type="journal article" date="2014" name="Front. Microbiol.">
        <title>High frequency of phylogenetically diverse reductive dehalogenase-homologous genes in deep subseafloor sedimentary metagenomes.</title>
        <authorList>
            <person name="Kawai M."/>
            <person name="Futagami T."/>
            <person name="Toyoda A."/>
            <person name="Takaki Y."/>
            <person name="Nishi S."/>
            <person name="Hori S."/>
            <person name="Arai W."/>
            <person name="Tsubouchi T."/>
            <person name="Morono Y."/>
            <person name="Uchiyama I."/>
            <person name="Ito T."/>
            <person name="Fujiyama A."/>
            <person name="Inagaki F."/>
            <person name="Takami H."/>
        </authorList>
    </citation>
    <scope>NUCLEOTIDE SEQUENCE</scope>
    <source>
        <strain evidence="1">Expedition CK06-06</strain>
    </source>
</reference>
<dbReference type="Pfam" id="PF07610">
    <property type="entry name" value="DUF1573"/>
    <property type="match status" value="1"/>
</dbReference>
<dbReference type="EMBL" id="BARS01009745">
    <property type="protein sequence ID" value="GAF78989.1"/>
    <property type="molecule type" value="Genomic_DNA"/>
</dbReference>
<sequence>MKAVFDSRQFRGQVIKNIYVYSNDLENPIKKLSIQAEIREDLKIRPSTVYFAGLKAGEKVERNLLIKNLSPDTIRIKEIASTISSINLELSKMTIEPGDSANLKLVINEVKKKMKLMGELTIFNTSHQPELKVRVYGGAIK</sequence>
<accession>X0SDC0</accession>
<gene>
    <name evidence="1" type="ORF">S01H1_18256</name>
</gene>
<dbReference type="PANTHER" id="PTHR37833:SF1">
    <property type="entry name" value="SIGNAL PEPTIDE PROTEIN"/>
    <property type="match status" value="1"/>
</dbReference>
<evidence type="ECO:0008006" key="2">
    <source>
        <dbReference type="Google" id="ProtNLM"/>
    </source>
</evidence>
<name>X0SDC0_9ZZZZ</name>
<dbReference type="Gene3D" id="2.60.40.10">
    <property type="entry name" value="Immunoglobulins"/>
    <property type="match status" value="1"/>
</dbReference>
<dbReference type="InterPro" id="IPR013783">
    <property type="entry name" value="Ig-like_fold"/>
</dbReference>
<protein>
    <recommendedName>
        <fullName evidence="2">DUF1573 domain-containing protein</fullName>
    </recommendedName>
</protein>
<dbReference type="PANTHER" id="PTHR37833">
    <property type="entry name" value="LIPOPROTEIN-RELATED"/>
    <property type="match status" value="1"/>
</dbReference>
<dbReference type="InterPro" id="IPR011467">
    <property type="entry name" value="DUF1573"/>
</dbReference>
<organism evidence="1">
    <name type="scientific">marine sediment metagenome</name>
    <dbReference type="NCBI Taxonomy" id="412755"/>
    <lineage>
        <taxon>unclassified sequences</taxon>
        <taxon>metagenomes</taxon>
        <taxon>ecological metagenomes</taxon>
    </lineage>
</organism>
<comment type="caution">
    <text evidence="1">The sequence shown here is derived from an EMBL/GenBank/DDBJ whole genome shotgun (WGS) entry which is preliminary data.</text>
</comment>
<proteinExistence type="predicted"/>